<dbReference type="SUPFAM" id="SSF58104">
    <property type="entry name" value="Methyl-accepting chemotaxis protein (MCP) signaling domain"/>
    <property type="match status" value="1"/>
</dbReference>
<dbReference type="Gene3D" id="1.10.287.950">
    <property type="entry name" value="Methyl-accepting chemotaxis protein"/>
    <property type="match status" value="1"/>
</dbReference>
<organism evidence="16 17">
    <name type="scientific">Modicisalibacter tunisiensis</name>
    <dbReference type="NCBI Taxonomy" id="390637"/>
    <lineage>
        <taxon>Bacteria</taxon>
        <taxon>Pseudomonadati</taxon>
        <taxon>Pseudomonadota</taxon>
        <taxon>Gammaproteobacteria</taxon>
        <taxon>Oceanospirillales</taxon>
        <taxon>Halomonadaceae</taxon>
        <taxon>Modicisalibacter</taxon>
    </lineage>
</organism>
<dbReference type="InterPro" id="IPR003122">
    <property type="entry name" value="Tar_rcpt_lig-bd"/>
</dbReference>
<keyword evidence="17" id="KW-1185">Reference proteome</keyword>
<feature type="domain" description="Methyl-accepting transducer" evidence="14">
    <location>
        <begin position="273"/>
        <end position="484"/>
    </location>
</feature>
<dbReference type="InterPro" id="IPR003660">
    <property type="entry name" value="HAMP_dom"/>
</dbReference>
<keyword evidence="5" id="KW-0997">Cell inner membrane</keyword>
<evidence type="ECO:0000256" key="4">
    <source>
        <dbReference type="ARBA" id="ARBA00022500"/>
    </source>
</evidence>
<dbReference type="Gene3D" id="1.20.120.30">
    <property type="entry name" value="Aspartate receptor, ligand-binding domain"/>
    <property type="match status" value="1"/>
</dbReference>
<evidence type="ECO:0000256" key="11">
    <source>
        <dbReference type="PROSITE-ProRule" id="PRU00284"/>
    </source>
</evidence>
<comment type="similarity">
    <text evidence="10">Belongs to the methyl-accepting chemotaxis (MCP) protein family.</text>
</comment>
<evidence type="ECO:0000256" key="6">
    <source>
        <dbReference type="ARBA" id="ARBA00022692"/>
    </source>
</evidence>
<evidence type="ECO:0000256" key="12">
    <source>
        <dbReference type="SAM" id="MobiDB-lite"/>
    </source>
</evidence>
<dbReference type="PROSITE" id="PS50885">
    <property type="entry name" value="HAMP"/>
    <property type="match status" value="1"/>
</dbReference>
<dbReference type="PRINTS" id="PR00260">
    <property type="entry name" value="CHEMTRNSDUCR"/>
</dbReference>
<dbReference type="InterPro" id="IPR051310">
    <property type="entry name" value="MCP_chemotaxis"/>
</dbReference>
<dbReference type="Pfam" id="PF00672">
    <property type="entry name" value="HAMP"/>
    <property type="match status" value="1"/>
</dbReference>
<feature type="region of interest" description="Disordered" evidence="12">
    <location>
        <begin position="557"/>
        <end position="579"/>
    </location>
</feature>
<dbReference type="PANTHER" id="PTHR43531:SF7">
    <property type="entry name" value="AEROTAXIS RECEPTOR"/>
    <property type="match status" value="1"/>
</dbReference>
<keyword evidence="3" id="KW-0488">Methylation</keyword>
<feature type="transmembrane region" description="Helical" evidence="13">
    <location>
        <begin position="190"/>
        <end position="215"/>
    </location>
</feature>
<comment type="subcellular location">
    <subcellularLocation>
        <location evidence="1">Cell inner membrane</location>
        <topology evidence="1">Multi-pass membrane protein</topology>
    </subcellularLocation>
</comment>
<dbReference type="EMBL" id="JAGXFD010000001">
    <property type="protein sequence ID" value="MBZ9568821.1"/>
    <property type="molecule type" value="Genomic_DNA"/>
</dbReference>
<dbReference type="Pfam" id="PF00015">
    <property type="entry name" value="MCPsignal"/>
    <property type="match status" value="1"/>
</dbReference>
<keyword evidence="4" id="KW-0145">Chemotaxis</keyword>
<evidence type="ECO:0000256" key="2">
    <source>
        <dbReference type="ARBA" id="ARBA00022475"/>
    </source>
</evidence>
<comment type="caution">
    <text evidence="16">The sequence shown here is derived from an EMBL/GenBank/DDBJ whole genome shotgun (WGS) entry which is preliminary data.</text>
</comment>
<dbReference type="InterPro" id="IPR004089">
    <property type="entry name" value="MCPsignal_dom"/>
</dbReference>
<keyword evidence="7 13" id="KW-1133">Transmembrane helix</keyword>
<dbReference type="SUPFAM" id="SSF47170">
    <property type="entry name" value="Aspartate receptor, ligand-binding domain"/>
    <property type="match status" value="1"/>
</dbReference>
<protein>
    <submittedName>
        <fullName evidence="16">Tar ligand binding domain-containing protein</fullName>
    </submittedName>
</protein>
<proteinExistence type="inferred from homology"/>
<evidence type="ECO:0000256" key="10">
    <source>
        <dbReference type="ARBA" id="ARBA00029447"/>
    </source>
</evidence>
<evidence type="ECO:0000256" key="3">
    <source>
        <dbReference type="ARBA" id="ARBA00022481"/>
    </source>
</evidence>
<dbReference type="RefSeq" id="WP_163648993.1">
    <property type="nucleotide sequence ID" value="NZ_JAGXFD010000001.1"/>
</dbReference>
<dbReference type="CDD" id="cd11386">
    <property type="entry name" value="MCP_signal"/>
    <property type="match status" value="1"/>
</dbReference>
<keyword evidence="6 13" id="KW-0812">Transmembrane</keyword>
<evidence type="ECO:0000256" key="9">
    <source>
        <dbReference type="ARBA" id="ARBA00023224"/>
    </source>
</evidence>
<dbReference type="Pfam" id="PF02203">
    <property type="entry name" value="TarH"/>
    <property type="match status" value="1"/>
</dbReference>
<dbReference type="InterPro" id="IPR035440">
    <property type="entry name" value="4HB_MCP_dom_sf"/>
</dbReference>
<dbReference type="CDD" id="cd19407">
    <property type="entry name" value="Tar_Tsr_sensor"/>
    <property type="match status" value="1"/>
</dbReference>
<dbReference type="PROSITE" id="PS50111">
    <property type="entry name" value="CHEMOTAXIS_TRANSDUC_2"/>
    <property type="match status" value="1"/>
</dbReference>
<evidence type="ECO:0000313" key="17">
    <source>
        <dbReference type="Proteomes" id="UP001319883"/>
    </source>
</evidence>
<feature type="compositionally biased region" description="Acidic residues" evidence="12">
    <location>
        <begin position="570"/>
        <end position="579"/>
    </location>
</feature>
<evidence type="ECO:0000256" key="5">
    <source>
        <dbReference type="ARBA" id="ARBA00022519"/>
    </source>
</evidence>
<dbReference type="SMART" id="SM00283">
    <property type="entry name" value="MA"/>
    <property type="match status" value="1"/>
</dbReference>
<reference evidence="16 17" key="1">
    <citation type="submission" date="2021-05" db="EMBL/GenBank/DDBJ databases">
        <title>Petroleum and Energy Research Collection (APPE): ex situ preservation of microbial diversity associated with the oil industry and exploitation of its biotechnological potential.</title>
        <authorList>
            <person name="Paixao C.T.M."/>
            <person name="Gomes M.B."/>
            <person name="Oliveira V.M."/>
        </authorList>
    </citation>
    <scope>NUCLEOTIDE SEQUENCE [LARGE SCALE GENOMIC DNA]</scope>
    <source>
        <strain evidence="16 17">LIT2</strain>
    </source>
</reference>
<evidence type="ECO:0000256" key="7">
    <source>
        <dbReference type="ARBA" id="ARBA00022989"/>
    </source>
</evidence>
<dbReference type="CDD" id="cd06225">
    <property type="entry name" value="HAMP"/>
    <property type="match status" value="1"/>
</dbReference>
<name>A0ABS7X3X2_9GAMM</name>
<feature type="domain" description="HAMP" evidence="15">
    <location>
        <begin position="216"/>
        <end position="268"/>
    </location>
</feature>
<dbReference type="SMART" id="SM00304">
    <property type="entry name" value="HAMP"/>
    <property type="match status" value="1"/>
</dbReference>
<evidence type="ECO:0000256" key="8">
    <source>
        <dbReference type="ARBA" id="ARBA00023136"/>
    </source>
</evidence>
<gene>
    <name evidence="16" type="ORF">KGQ91_14195</name>
</gene>
<feature type="transmembrane region" description="Helical" evidence="13">
    <location>
        <begin position="12"/>
        <end position="34"/>
    </location>
</feature>
<keyword evidence="2" id="KW-1003">Cell membrane</keyword>
<keyword evidence="8 13" id="KW-0472">Membrane</keyword>
<accession>A0ABS7X3X2</accession>
<sequence>MKTLDNLSVRATWTAVLAVFSLMVLSVGALGLYANHYSRQTFGTLDQIHVEQSSALDRAYIDMLRARVAMDRAAALLAKPSFDRPGPVIEQAKTLLTGASQAFEHFQSIPPQPGQAKATEALAKRFQSLLNTGLSLQLMSLEDSDVSGYQSGRSRVSAMSQAFMASADDFFTTSRQRGNALVSAFNAMSVLLDIAIAGALLVSLVLGGLMLFWVARHVTRPLRDLLVHFAQMRDGDLSHPVGARGTNEIGRLFLGLEELRHNLASTVNGVRNSGEAVHARVRDLAQGNAELSDDTECQATSLEETATSLDQLTTTVAHNADNANRASDLAANTAHQAYDGGRVMDEMTNTMRGIEEGSRRVGEIVTLIDTIAFQTNILALNASVEAARAGSQGRGFAVVAGEVRNLAGRSATAASQVRELIDDSDQRVEAGVQLAGRAGRTMQAIVEAIGQVSELVGEIANASHEQSRGLEQVNTAVAEMESVTLGNRRRALQASEIARTLQSDADRLRDSVARFRLAPDSTAADSGADMDSATTVFASAATRRPGDEATSDIAVLSDASGSASQPTLACDDEAQPAPV</sequence>
<evidence type="ECO:0000313" key="16">
    <source>
        <dbReference type="EMBL" id="MBZ9568821.1"/>
    </source>
</evidence>
<evidence type="ECO:0000259" key="14">
    <source>
        <dbReference type="PROSITE" id="PS50111"/>
    </source>
</evidence>
<evidence type="ECO:0000256" key="13">
    <source>
        <dbReference type="SAM" id="Phobius"/>
    </source>
</evidence>
<dbReference type="PANTHER" id="PTHR43531">
    <property type="entry name" value="PROTEIN ICFG"/>
    <property type="match status" value="1"/>
</dbReference>
<evidence type="ECO:0000256" key="1">
    <source>
        <dbReference type="ARBA" id="ARBA00004429"/>
    </source>
</evidence>
<keyword evidence="9 11" id="KW-0807">Transducer</keyword>
<dbReference type="InterPro" id="IPR004090">
    <property type="entry name" value="Chemotax_Me-accpt_rcpt"/>
</dbReference>
<evidence type="ECO:0000259" key="15">
    <source>
        <dbReference type="PROSITE" id="PS50885"/>
    </source>
</evidence>
<dbReference type="Proteomes" id="UP001319883">
    <property type="component" value="Unassembled WGS sequence"/>
</dbReference>